<feature type="chain" id="PRO_5016083997" description="17 kDa surface antigen" evidence="5">
    <location>
        <begin position="26"/>
        <end position="136"/>
    </location>
</feature>
<dbReference type="Pfam" id="PF05433">
    <property type="entry name" value="Rick_17kDa_Anti"/>
    <property type="match status" value="1"/>
</dbReference>
<accession>A0A2W5NMQ7</accession>
<evidence type="ECO:0000256" key="1">
    <source>
        <dbReference type="ARBA" id="ARBA00004459"/>
    </source>
</evidence>
<evidence type="ECO:0000256" key="3">
    <source>
        <dbReference type="ARBA" id="ARBA00015281"/>
    </source>
</evidence>
<evidence type="ECO:0000313" key="8">
    <source>
        <dbReference type="Proteomes" id="UP000249082"/>
    </source>
</evidence>
<dbReference type="AlphaFoldDB" id="A0A2W5NMQ7"/>
<comment type="similarity">
    <text evidence="2">Belongs to the rickettsiale 17 kDa surface antigen family.</text>
</comment>
<evidence type="ECO:0000256" key="4">
    <source>
        <dbReference type="ARBA" id="ARBA00023288"/>
    </source>
</evidence>
<evidence type="ECO:0000259" key="6">
    <source>
        <dbReference type="Pfam" id="PF05433"/>
    </source>
</evidence>
<dbReference type="EMBL" id="QFPX01000008">
    <property type="protein sequence ID" value="PZQ54762.1"/>
    <property type="molecule type" value="Genomic_DNA"/>
</dbReference>
<comment type="subcellular location">
    <subcellularLocation>
        <location evidence="1">Cell outer membrane</location>
        <topology evidence="1">Lipid-anchor</topology>
    </subcellularLocation>
</comment>
<dbReference type="InterPro" id="IPR008816">
    <property type="entry name" value="Gly_zipper_2TM_dom"/>
</dbReference>
<protein>
    <recommendedName>
        <fullName evidence="3">17 kDa surface antigen</fullName>
    </recommendedName>
</protein>
<evidence type="ECO:0000256" key="5">
    <source>
        <dbReference type="SAM" id="SignalP"/>
    </source>
</evidence>
<sequence>MNAFFKATALAAATASLATALPASAAVSFAPTHEFQAPGEQDYGHWRERYSREDRRRGYGNRDHYYRGDRGYRGDRRYYDCRRSSGTTGLLLGGAAGALAGRAIDTRGDRATGTVLGAAAGALLGREVDRGGSRCR</sequence>
<dbReference type="Proteomes" id="UP000249082">
    <property type="component" value="Unassembled WGS sequence"/>
</dbReference>
<evidence type="ECO:0000313" key="7">
    <source>
        <dbReference type="EMBL" id="PZQ54762.1"/>
    </source>
</evidence>
<name>A0A2W5NMQ7_9SPHN</name>
<evidence type="ECO:0000256" key="2">
    <source>
        <dbReference type="ARBA" id="ARBA00008681"/>
    </source>
</evidence>
<feature type="domain" description="Glycine zipper 2TM" evidence="6">
    <location>
        <begin position="89"/>
        <end position="128"/>
    </location>
</feature>
<organism evidence="7 8">
    <name type="scientific">Novosphingobium pentaromativorans</name>
    <dbReference type="NCBI Taxonomy" id="205844"/>
    <lineage>
        <taxon>Bacteria</taxon>
        <taxon>Pseudomonadati</taxon>
        <taxon>Pseudomonadota</taxon>
        <taxon>Alphaproteobacteria</taxon>
        <taxon>Sphingomonadales</taxon>
        <taxon>Sphingomonadaceae</taxon>
        <taxon>Novosphingobium</taxon>
    </lineage>
</organism>
<keyword evidence="4" id="KW-0449">Lipoprotein</keyword>
<reference evidence="7 8" key="1">
    <citation type="submission" date="2017-08" db="EMBL/GenBank/DDBJ databases">
        <title>Infants hospitalized years apart are colonized by the same room-sourced microbial strains.</title>
        <authorList>
            <person name="Brooks B."/>
            <person name="Olm M.R."/>
            <person name="Firek B.A."/>
            <person name="Baker R."/>
            <person name="Thomas B.C."/>
            <person name="Morowitz M.J."/>
            <person name="Banfield J.F."/>
        </authorList>
    </citation>
    <scope>NUCLEOTIDE SEQUENCE [LARGE SCALE GENOMIC DNA]</scope>
    <source>
        <strain evidence="7">S2_005_002_R2_33</strain>
    </source>
</reference>
<gene>
    <name evidence="7" type="ORF">DI555_12140</name>
</gene>
<keyword evidence="5" id="KW-0732">Signal</keyword>
<feature type="signal peptide" evidence="5">
    <location>
        <begin position="1"/>
        <end position="25"/>
    </location>
</feature>
<proteinExistence type="inferred from homology"/>
<dbReference type="GO" id="GO:0009279">
    <property type="term" value="C:cell outer membrane"/>
    <property type="evidence" value="ECO:0007669"/>
    <property type="project" value="UniProtKB-SubCell"/>
</dbReference>
<comment type="caution">
    <text evidence="7">The sequence shown here is derived from an EMBL/GenBank/DDBJ whole genome shotgun (WGS) entry which is preliminary data.</text>
</comment>